<dbReference type="NCBIfam" id="TIGR01003">
    <property type="entry name" value="PTS_HPr_family"/>
    <property type="match status" value="1"/>
</dbReference>
<keyword evidence="8" id="KW-1185">Reference proteome</keyword>
<dbReference type="InterPro" id="IPR050399">
    <property type="entry name" value="HPr"/>
</dbReference>
<organism evidence="7 8">
    <name type="scientific">Crassaminicella indica</name>
    <dbReference type="NCBI Taxonomy" id="2855394"/>
    <lineage>
        <taxon>Bacteria</taxon>
        <taxon>Bacillati</taxon>
        <taxon>Bacillota</taxon>
        <taxon>Clostridia</taxon>
        <taxon>Eubacteriales</taxon>
        <taxon>Clostridiaceae</taxon>
        <taxon>Crassaminicella</taxon>
    </lineage>
</organism>
<dbReference type="Pfam" id="PF00381">
    <property type="entry name" value="PTS-HPr"/>
    <property type="match status" value="1"/>
</dbReference>
<gene>
    <name evidence="7" type="ORF">KVH43_00125</name>
</gene>
<dbReference type="EMBL" id="CP078093">
    <property type="protein sequence ID" value="QXM07345.1"/>
    <property type="molecule type" value="Genomic_DNA"/>
</dbReference>
<dbReference type="Proteomes" id="UP000886818">
    <property type="component" value="Chromosome"/>
</dbReference>
<evidence type="ECO:0000259" key="6">
    <source>
        <dbReference type="PROSITE" id="PS51350"/>
    </source>
</evidence>
<protein>
    <recommendedName>
        <fullName evidence="3">Phosphocarrier protein HPr</fullName>
    </recommendedName>
</protein>
<keyword evidence="5" id="KW-0598">Phosphotransferase system</keyword>
<evidence type="ECO:0000313" key="8">
    <source>
        <dbReference type="Proteomes" id="UP000886818"/>
    </source>
</evidence>
<dbReference type="PANTHER" id="PTHR33705">
    <property type="entry name" value="PHOSPHOCARRIER PROTEIN HPR"/>
    <property type="match status" value="1"/>
</dbReference>
<dbReference type="InterPro" id="IPR001020">
    <property type="entry name" value="PTS_HPr_His_P_site"/>
</dbReference>
<evidence type="ECO:0000256" key="3">
    <source>
        <dbReference type="ARBA" id="ARBA00020422"/>
    </source>
</evidence>
<evidence type="ECO:0000256" key="2">
    <source>
        <dbReference type="ARBA" id="ARBA00004496"/>
    </source>
</evidence>
<dbReference type="PROSITE" id="PS51350">
    <property type="entry name" value="PTS_HPR_DOM"/>
    <property type="match status" value="1"/>
</dbReference>
<evidence type="ECO:0000256" key="1">
    <source>
        <dbReference type="ARBA" id="ARBA00003681"/>
    </source>
</evidence>
<sequence>MMEKKVVIKNESGMHARPASMFVKTANAFKSDIEIELNGRKVNAKSIMGIMSLGIAKDSEITIIVNGEDEEQAIHALTELIENRFGES</sequence>
<comment type="subcellular location">
    <subcellularLocation>
        <location evidence="2">Cytoplasm</location>
    </subcellularLocation>
</comment>
<dbReference type="InterPro" id="IPR000032">
    <property type="entry name" value="HPr-like"/>
</dbReference>
<dbReference type="InterPro" id="IPR002114">
    <property type="entry name" value="PTS_HPr_Ser_P_site"/>
</dbReference>
<dbReference type="PROSITE" id="PS00369">
    <property type="entry name" value="PTS_HPR_HIS"/>
    <property type="match status" value="1"/>
</dbReference>
<accession>A0ABX8RHZ0</accession>
<feature type="domain" description="HPr" evidence="6">
    <location>
        <begin position="1"/>
        <end position="88"/>
    </location>
</feature>
<reference evidence="7" key="1">
    <citation type="submission" date="2021-07" db="EMBL/GenBank/DDBJ databases">
        <title>Complete genome sequence of Crassaminicella sp. 143-21, isolated from a deep-sea hydrothermal vent.</title>
        <authorList>
            <person name="Li X."/>
        </authorList>
    </citation>
    <scope>NUCLEOTIDE SEQUENCE</scope>
    <source>
        <strain evidence="7">143-21</strain>
    </source>
</reference>
<evidence type="ECO:0000256" key="4">
    <source>
        <dbReference type="ARBA" id="ARBA00022490"/>
    </source>
</evidence>
<evidence type="ECO:0000256" key="5">
    <source>
        <dbReference type="ARBA" id="ARBA00022683"/>
    </source>
</evidence>
<evidence type="ECO:0000313" key="7">
    <source>
        <dbReference type="EMBL" id="QXM07345.1"/>
    </source>
</evidence>
<dbReference type="PROSITE" id="PS00589">
    <property type="entry name" value="PTS_HPR_SER"/>
    <property type="match status" value="1"/>
</dbReference>
<proteinExistence type="predicted"/>
<dbReference type="CDD" id="cd00367">
    <property type="entry name" value="PTS-HPr_like"/>
    <property type="match status" value="1"/>
</dbReference>
<dbReference type="NCBIfam" id="NF010352">
    <property type="entry name" value="PRK13780.1"/>
    <property type="match status" value="1"/>
</dbReference>
<name>A0ABX8RHZ0_9CLOT</name>
<dbReference type="PANTHER" id="PTHR33705:SF2">
    <property type="entry name" value="PHOSPHOCARRIER PROTEIN NPR"/>
    <property type="match status" value="1"/>
</dbReference>
<comment type="function">
    <text evidence="1">General (non sugar-specific) component of the phosphoenolpyruvate-dependent sugar phosphotransferase system (sugar PTS). This major carbohydrate active-transport system catalyzes the phosphorylation of incoming sugar substrates concomitantly with their translocation across the cell membrane. The phosphoryl group from phosphoenolpyruvate (PEP) is transferred to the phosphoryl carrier protein HPr by enzyme I. Phospho-HPr then transfers it to the PTS EIIA domain.</text>
</comment>
<dbReference type="RefSeq" id="WP_218284029.1">
    <property type="nucleotide sequence ID" value="NZ_CP078093.1"/>
</dbReference>
<keyword evidence="4" id="KW-0963">Cytoplasm</keyword>